<comment type="caution">
    <text evidence="4">The sequence shown here is derived from an EMBL/GenBank/DDBJ whole genome shotgun (WGS) entry which is preliminary data.</text>
</comment>
<proteinExistence type="inferred from homology"/>
<dbReference type="PATRIC" id="fig|1423730.4.peg.885"/>
<reference evidence="4 5" key="1">
    <citation type="journal article" date="2015" name="Genome Announc.">
        <title>Expanding the biotechnology potential of lactobacilli through comparative genomics of 213 strains and associated genera.</title>
        <authorList>
            <person name="Sun Z."/>
            <person name="Harris H.M."/>
            <person name="McCann A."/>
            <person name="Guo C."/>
            <person name="Argimon S."/>
            <person name="Zhang W."/>
            <person name="Yang X."/>
            <person name="Jeffery I.B."/>
            <person name="Cooney J.C."/>
            <person name="Kagawa T.F."/>
            <person name="Liu W."/>
            <person name="Song Y."/>
            <person name="Salvetti E."/>
            <person name="Wrobel A."/>
            <person name="Rasinkangas P."/>
            <person name="Parkhill J."/>
            <person name="Rea M.C."/>
            <person name="O'Sullivan O."/>
            <person name="Ritari J."/>
            <person name="Douillard F.P."/>
            <person name="Paul Ross R."/>
            <person name="Yang R."/>
            <person name="Briner A.E."/>
            <person name="Felis G.E."/>
            <person name="de Vos W.M."/>
            <person name="Barrangou R."/>
            <person name="Klaenhammer T.R."/>
            <person name="Caufield P.W."/>
            <person name="Cui Y."/>
            <person name="Zhang H."/>
            <person name="O'Toole P.W."/>
        </authorList>
    </citation>
    <scope>NUCLEOTIDE SEQUENCE [LARGE SCALE GENOMIC DNA]</scope>
    <source>
        <strain evidence="4 5">DSM 22697</strain>
    </source>
</reference>
<dbReference type="InterPro" id="IPR011004">
    <property type="entry name" value="Trimer_LpxA-like_sf"/>
</dbReference>
<comment type="similarity">
    <text evidence="1">Belongs to the transferase hexapeptide repeat family.</text>
</comment>
<gene>
    <name evidence="4" type="ORF">FC75_GL000839</name>
</gene>
<dbReference type="Proteomes" id="UP000050865">
    <property type="component" value="Unassembled WGS sequence"/>
</dbReference>
<dbReference type="STRING" id="1423730.FC75_GL000839"/>
<evidence type="ECO:0000256" key="1">
    <source>
        <dbReference type="ARBA" id="ARBA00007274"/>
    </source>
</evidence>
<evidence type="ECO:0000256" key="3">
    <source>
        <dbReference type="ARBA" id="ARBA00022737"/>
    </source>
</evidence>
<dbReference type="Pfam" id="PF00132">
    <property type="entry name" value="Hexapep"/>
    <property type="match status" value="1"/>
</dbReference>
<dbReference type="InterPro" id="IPR018357">
    <property type="entry name" value="Hexapep_transf_CS"/>
</dbReference>
<evidence type="ECO:0000313" key="5">
    <source>
        <dbReference type="Proteomes" id="UP000050865"/>
    </source>
</evidence>
<accession>A0A0R2ER48</accession>
<dbReference type="SUPFAM" id="SSF51161">
    <property type="entry name" value="Trimeric LpxA-like enzymes"/>
    <property type="match status" value="1"/>
</dbReference>
<dbReference type="PANTHER" id="PTHR23416:SF23">
    <property type="entry name" value="ACETYLTRANSFERASE C18B11.09C-RELATED"/>
    <property type="match status" value="1"/>
</dbReference>
<dbReference type="GO" id="GO:0008374">
    <property type="term" value="F:O-acyltransferase activity"/>
    <property type="evidence" value="ECO:0007669"/>
    <property type="project" value="TreeGrafter"/>
</dbReference>
<keyword evidence="3" id="KW-0677">Repeat</keyword>
<dbReference type="InterPro" id="IPR001451">
    <property type="entry name" value="Hexapep"/>
</dbReference>
<dbReference type="PANTHER" id="PTHR23416">
    <property type="entry name" value="SIALIC ACID SYNTHASE-RELATED"/>
    <property type="match status" value="1"/>
</dbReference>
<dbReference type="PROSITE" id="PS00101">
    <property type="entry name" value="HEXAPEP_TRANSFERASES"/>
    <property type="match status" value="1"/>
</dbReference>
<dbReference type="EMBL" id="AYZJ01000098">
    <property type="protein sequence ID" value="KRN18147.1"/>
    <property type="molecule type" value="Genomic_DNA"/>
</dbReference>
<name>A0A0R2ER48_9LACO</name>
<dbReference type="AlphaFoldDB" id="A0A0R2ER48"/>
<protein>
    <submittedName>
        <fullName evidence="4">Isoleucine patch superfamily acetyltransferase</fullName>
    </submittedName>
</protein>
<organism evidence="4 5">
    <name type="scientific">Lacticaseibacillus camelliae DSM 22697 = JCM 13995</name>
    <dbReference type="NCBI Taxonomy" id="1423730"/>
    <lineage>
        <taxon>Bacteria</taxon>
        <taxon>Bacillati</taxon>
        <taxon>Bacillota</taxon>
        <taxon>Bacilli</taxon>
        <taxon>Lactobacillales</taxon>
        <taxon>Lactobacillaceae</taxon>
        <taxon>Lacticaseibacillus</taxon>
    </lineage>
</organism>
<sequence>MSIPLPQLINAGAVSWTGALPAQVDAIVAQTSAQLIRFNQTSEDAARRTLLAHLLNAPLPATSAINPPFQTDFGPHTFIGEHVFINRDCFFVDLGGITIEDHVLLGPRVMLISVGHNEDPAFRRDLVLKSVRIKKGAWLGANVTVNPGVTIGENAIVGSGAVVTHDVPANTVVAGVPAKIIRPIRQN</sequence>
<evidence type="ECO:0000313" key="4">
    <source>
        <dbReference type="EMBL" id="KRN18147.1"/>
    </source>
</evidence>
<dbReference type="InterPro" id="IPR051159">
    <property type="entry name" value="Hexapeptide_acetyltransf"/>
</dbReference>
<evidence type="ECO:0000256" key="2">
    <source>
        <dbReference type="ARBA" id="ARBA00022679"/>
    </source>
</evidence>
<keyword evidence="5" id="KW-1185">Reference proteome</keyword>
<dbReference type="Gene3D" id="2.160.10.10">
    <property type="entry name" value="Hexapeptide repeat proteins"/>
    <property type="match status" value="1"/>
</dbReference>
<keyword evidence="2 4" id="KW-0808">Transferase</keyword>